<protein>
    <submittedName>
        <fullName evidence="1">Uncharacterized protein</fullName>
    </submittedName>
</protein>
<sequence length="305" mass="34561">MELEIIGDDKKDIGTKVTDNNNVVHQIEMHKRNGIIYAHEQDGYPDDPDERTSADNEHVNQARRYAQYYVAKETEHDTIPWDLNPDRFEDVRQALMGLSSDEIEELFGDLLAQSLSHYRDDPNVDTAGVSRPFDLPADKIGTDDAVLYKQELYLDDAGDIEAVSGVLITYYVARGERTTVRHGETPDRDPDACVEVSPAPFVAPEPFRDYLVYNLRCQIRDCYVGMGLEPPETYKVLGPGQYRFTGKYQHFDCYPKYYDKDAAIPGYSHDFVPELPISDAELGGLVDPTSETSLYDQIKGALFSR</sequence>
<gene>
    <name evidence="1" type="ORF">ELS17_15005</name>
</gene>
<dbReference type="EMBL" id="SHMR01000007">
    <property type="protein sequence ID" value="RZH67075.1"/>
    <property type="molecule type" value="Genomic_DNA"/>
</dbReference>
<proteinExistence type="predicted"/>
<dbReference type="Proteomes" id="UP000292704">
    <property type="component" value="Unassembled WGS sequence"/>
</dbReference>
<accession>A0A482XYZ5</accession>
<comment type="caution">
    <text evidence="1">The sequence shown here is derived from an EMBL/GenBank/DDBJ whole genome shotgun (WGS) entry which is preliminary data.</text>
</comment>
<evidence type="ECO:0000313" key="2">
    <source>
        <dbReference type="Proteomes" id="UP000292704"/>
    </source>
</evidence>
<dbReference type="InterPro" id="IPR058264">
    <property type="entry name" value="DUF7958"/>
</dbReference>
<name>A0A482XYZ5_9EURY</name>
<dbReference type="AlphaFoldDB" id="A0A482XYZ5"/>
<evidence type="ECO:0000313" key="1">
    <source>
        <dbReference type="EMBL" id="RZH67075.1"/>
    </source>
</evidence>
<dbReference type="RefSeq" id="WP_130171326.1">
    <property type="nucleotide sequence ID" value="NZ_SHMR01000007.1"/>
</dbReference>
<dbReference type="Pfam" id="PF25858">
    <property type="entry name" value="DUF7958"/>
    <property type="match status" value="2"/>
</dbReference>
<dbReference type="OrthoDB" id="242611at2157"/>
<reference evidence="1 2" key="1">
    <citation type="submission" date="2019-02" db="EMBL/GenBank/DDBJ databases">
        <title>Genome analysis provides insights into bioremediation potentialities and Haloocin production by Natrinema altunense strain 4.1R isolated from Chott Douz in Tunisian desert.</title>
        <authorList>
            <person name="Najjari A."/>
            <person name="Youssef N."/>
            <person name="Ben Dhia O."/>
            <person name="Ferjani R."/>
            <person name="El Hidri D."/>
            <person name="Ouzari H.I."/>
            <person name="Cherif A."/>
        </authorList>
    </citation>
    <scope>NUCLEOTIDE SEQUENCE [LARGE SCALE GENOMIC DNA]</scope>
    <source>
        <strain evidence="1 2">4.1R</strain>
    </source>
</reference>
<organism evidence="1 2">
    <name type="scientific">Natrinema altunense</name>
    <dbReference type="NCBI Taxonomy" id="222984"/>
    <lineage>
        <taxon>Archaea</taxon>
        <taxon>Methanobacteriati</taxon>
        <taxon>Methanobacteriota</taxon>
        <taxon>Stenosarchaea group</taxon>
        <taxon>Halobacteria</taxon>
        <taxon>Halobacteriales</taxon>
        <taxon>Natrialbaceae</taxon>
        <taxon>Natrinema</taxon>
    </lineage>
</organism>